<dbReference type="RefSeq" id="WP_209463847.1">
    <property type="nucleotide sequence ID" value="NZ_CP110224.1"/>
</dbReference>
<reference evidence="1 2" key="1">
    <citation type="submission" date="2021-03" db="EMBL/GenBank/DDBJ databases">
        <title>Genomic Encyclopedia of Type Strains, Phase IV (KMG-IV): sequencing the most valuable type-strain genomes for metagenomic binning, comparative biology and taxonomic classification.</title>
        <authorList>
            <person name="Goeker M."/>
        </authorList>
    </citation>
    <scope>NUCLEOTIDE SEQUENCE [LARGE SCALE GENOMIC DNA]</scope>
    <source>
        <strain evidence="1 2">DSM 25609</strain>
    </source>
</reference>
<name>A0ABS4IJI9_9BACI</name>
<keyword evidence="2" id="KW-1185">Reference proteome</keyword>
<evidence type="ECO:0000313" key="2">
    <source>
        <dbReference type="Proteomes" id="UP001519345"/>
    </source>
</evidence>
<proteinExistence type="predicted"/>
<accession>A0ABS4IJI9</accession>
<comment type="caution">
    <text evidence="1">The sequence shown here is derived from an EMBL/GenBank/DDBJ whole genome shotgun (WGS) entry which is preliminary data.</text>
</comment>
<organism evidence="1 2">
    <name type="scientific">Virgibacillus natechei</name>
    <dbReference type="NCBI Taxonomy" id="1216297"/>
    <lineage>
        <taxon>Bacteria</taxon>
        <taxon>Bacillati</taxon>
        <taxon>Bacillota</taxon>
        <taxon>Bacilli</taxon>
        <taxon>Bacillales</taxon>
        <taxon>Bacillaceae</taxon>
        <taxon>Virgibacillus</taxon>
    </lineage>
</organism>
<dbReference type="Pfam" id="PF09932">
    <property type="entry name" value="DUF2164"/>
    <property type="match status" value="1"/>
</dbReference>
<dbReference type="InterPro" id="IPR018680">
    <property type="entry name" value="DUF2164"/>
</dbReference>
<dbReference type="Proteomes" id="UP001519345">
    <property type="component" value="Unassembled WGS sequence"/>
</dbReference>
<dbReference type="EMBL" id="JAGGKX010000016">
    <property type="protein sequence ID" value="MBP1970745.1"/>
    <property type="molecule type" value="Genomic_DNA"/>
</dbReference>
<evidence type="ECO:0000313" key="1">
    <source>
        <dbReference type="EMBL" id="MBP1970745.1"/>
    </source>
</evidence>
<sequence length="75" mass="8844">MKPKFELTKDQKNEMVGLIQGYFEKERNEQIGNLAAMLMLDFFMEELAPVFYNKGVEDSHAHMTEKLDDIFEIQK</sequence>
<protein>
    <submittedName>
        <fullName evidence="1">Uncharacterized protein (DUF2164 family)</fullName>
    </submittedName>
</protein>
<gene>
    <name evidence="1" type="ORF">J2Z83_002881</name>
</gene>